<evidence type="ECO:0000256" key="14">
    <source>
        <dbReference type="ARBA" id="ARBA00033401"/>
    </source>
</evidence>
<evidence type="ECO:0000256" key="1">
    <source>
        <dbReference type="ARBA" id="ARBA00003195"/>
    </source>
</evidence>
<dbReference type="GO" id="GO:0006120">
    <property type="term" value="P:mitochondrial electron transport, NADH to ubiquinone"/>
    <property type="evidence" value="ECO:0007669"/>
    <property type="project" value="TreeGrafter"/>
</dbReference>
<dbReference type="Pfam" id="PF07347">
    <property type="entry name" value="CI-B14_5a"/>
    <property type="match status" value="1"/>
</dbReference>
<dbReference type="Proteomes" id="UP000015103">
    <property type="component" value="Unassembled WGS sequence"/>
</dbReference>
<evidence type="ECO:0000256" key="10">
    <source>
        <dbReference type="ARBA" id="ARBA00022990"/>
    </source>
</evidence>
<dbReference type="GO" id="GO:0005743">
    <property type="term" value="C:mitochondrial inner membrane"/>
    <property type="evidence" value="ECO:0007669"/>
    <property type="project" value="UniProtKB-SubCell"/>
</dbReference>
<evidence type="ECO:0000256" key="4">
    <source>
        <dbReference type="ARBA" id="ARBA00011533"/>
    </source>
</evidence>
<dbReference type="HOGENOM" id="CLU_149566_0_0_1"/>
<keyword evidence="7" id="KW-0679">Respiratory chain</keyword>
<evidence type="ECO:0000256" key="5">
    <source>
        <dbReference type="ARBA" id="ARBA00016383"/>
    </source>
</evidence>
<organism evidence="16 17">
    <name type="scientific">Rhodnius prolixus</name>
    <name type="common">Triatomid bug</name>
    <dbReference type="NCBI Taxonomy" id="13249"/>
    <lineage>
        <taxon>Eukaryota</taxon>
        <taxon>Metazoa</taxon>
        <taxon>Ecdysozoa</taxon>
        <taxon>Arthropoda</taxon>
        <taxon>Hexapoda</taxon>
        <taxon>Insecta</taxon>
        <taxon>Pterygota</taxon>
        <taxon>Neoptera</taxon>
        <taxon>Paraneoptera</taxon>
        <taxon>Hemiptera</taxon>
        <taxon>Heteroptera</taxon>
        <taxon>Panheteroptera</taxon>
        <taxon>Cimicomorpha</taxon>
        <taxon>Reduviidae</taxon>
        <taxon>Triatominae</taxon>
        <taxon>Rhodnius</taxon>
    </lineage>
</organism>
<evidence type="ECO:0000256" key="7">
    <source>
        <dbReference type="ARBA" id="ARBA00022660"/>
    </source>
</evidence>
<evidence type="ECO:0000256" key="6">
    <source>
        <dbReference type="ARBA" id="ARBA00022448"/>
    </source>
</evidence>
<reference evidence="16" key="1">
    <citation type="submission" date="2015-05" db="UniProtKB">
        <authorList>
            <consortium name="EnsemblMetazoa"/>
        </authorList>
    </citation>
    <scope>IDENTIFICATION</scope>
</reference>
<dbReference type="FunCoup" id="T1HZC8">
    <property type="interactions" value="561"/>
</dbReference>
<dbReference type="InterPro" id="IPR009947">
    <property type="entry name" value="NDUA7"/>
</dbReference>
<comment type="function">
    <text evidence="1">Accessory subunit of the mitochondrial membrane respiratory chain NADH dehydrogenase (Complex I), that is believed not to be involved in catalysis. Complex I functions in the transfer of electrons from NADH to the respiratory chain. The immediate electron acceptor for the enzyme is believed to be ubiquinone.</text>
</comment>
<feature type="region of interest" description="Disordered" evidence="15">
    <location>
        <begin position="76"/>
        <end position="102"/>
    </location>
</feature>
<keyword evidence="12" id="KW-0472">Membrane</keyword>
<evidence type="ECO:0000256" key="13">
    <source>
        <dbReference type="ARBA" id="ARBA00030360"/>
    </source>
</evidence>
<feature type="compositionally biased region" description="Polar residues" evidence="15">
    <location>
        <begin position="76"/>
        <end position="86"/>
    </location>
</feature>
<keyword evidence="11" id="KW-0496">Mitochondrion</keyword>
<keyword evidence="9" id="KW-0249">Electron transport</keyword>
<keyword evidence="17" id="KW-1185">Reference proteome</keyword>
<accession>T1HZC8</accession>
<evidence type="ECO:0000256" key="11">
    <source>
        <dbReference type="ARBA" id="ARBA00023128"/>
    </source>
</evidence>
<dbReference type="OMA" id="ANYYFTR"/>
<evidence type="ECO:0000256" key="15">
    <source>
        <dbReference type="SAM" id="MobiDB-lite"/>
    </source>
</evidence>
<dbReference type="eggNOG" id="KOG4630">
    <property type="taxonomic scope" value="Eukaryota"/>
</dbReference>
<evidence type="ECO:0000256" key="8">
    <source>
        <dbReference type="ARBA" id="ARBA00022792"/>
    </source>
</evidence>
<feature type="region of interest" description="Disordered" evidence="15">
    <location>
        <begin position="34"/>
        <end position="57"/>
    </location>
</feature>
<evidence type="ECO:0000256" key="2">
    <source>
        <dbReference type="ARBA" id="ARBA00004443"/>
    </source>
</evidence>
<dbReference type="EnsemblMetazoa" id="RPRC009398-RA">
    <property type="protein sequence ID" value="RPRC009398-PA"/>
    <property type="gene ID" value="RPRC009398"/>
</dbReference>
<name>T1HZC8_RHOPR</name>
<dbReference type="InParanoid" id="T1HZC8"/>
<dbReference type="STRING" id="13249.T1HZC8"/>
<keyword evidence="6" id="KW-0813">Transport</keyword>
<proteinExistence type="inferred from homology"/>
<comment type="subcellular location">
    <subcellularLocation>
        <location evidence="2">Mitochondrion inner membrane</location>
        <topology evidence="2">Peripheral membrane protein</topology>
        <orientation evidence="2">Matrix side</orientation>
    </subcellularLocation>
</comment>
<keyword evidence="10" id="KW-0007">Acetylation</keyword>
<comment type="subunit">
    <text evidence="4">Complex I is composed of 45 different subunits.</text>
</comment>
<keyword evidence="8" id="KW-0999">Mitochondrion inner membrane</keyword>
<comment type="similarity">
    <text evidence="3">Belongs to the complex I NDUFA7 subunit family.</text>
</comment>
<dbReference type="AlphaFoldDB" id="T1HZC8"/>
<sequence length="102" mass="11243">MSKAEIRSVTPIISAIRNVLLGRKHSSPLRYGDYYAARTQPPPDVPGGPAHKLSDNYYCDRDGRREVAPPLLLASTQKQISAQGESQLALGTPTPGKQWKWD</sequence>
<evidence type="ECO:0000256" key="12">
    <source>
        <dbReference type="ARBA" id="ARBA00023136"/>
    </source>
</evidence>
<dbReference type="VEuPathDB" id="VectorBase:RPRC009398"/>
<dbReference type="PANTHER" id="PTHR12485">
    <property type="entry name" value="NADH-UBIQUINONE OXIDOREDUCTASE SUBUNIT B"/>
    <property type="match status" value="1"/>
</dbReference>
<evidence type="ECO:0000256" key="9">
    <source>
        <dbReference type="ARBA" id="ARBA00022982"/>
    </source>
</evidence>
<evidence type="ECO:0000313" key="17">
    <source>
        <dbReference type="Proteomes" id="UP000015103"/>
    </source>
</evidence>
<dbReference type="PANTHER" id="PTHR12485:SF1">
    <property type="entry name" value="NADH DEHYDROGENASE [UBIQUINONE] 1 ALPHA SUBCOMPLEX SUBUNIT 7"/>
    <property type="match status" value="1"/>
</dbReference>
<dbReference type="EMBL" id="ACPB03016118">
    <property type="status" value="NOT_ANNOTATED_CDS"/>
    <property type="molecule type" value="Genomic_DNA"/>
</dbReference>
<evidence type="ECO:0000256" key="3">
    <source>
        <dbReference type="ARBA" id="ARBA00005482"/>
    </source>
</evidence>
<protein>
    <recommendedName>
        <fullName evidence="5">NADH dehydrogenase [ubiquinone] 1 alpha subcomplex subunit 7</fullName>
    </recommendedName>
    <alternativeName>
        <fullName evidence="14">Complex I-B14.5a</fullName>
    </alternativeName>
    <alternativeName>
        <fullName evidence="13">NADH-ubiquinone oxidoreductase subunit B14.5a</fullName>
    </alternativeName>
</protein>
<evidence type="ECO:0000313" key="16">
    <source>
        <dbReference type="EnsemblMetazoa" id="RPRC009398-PA"/>
    </source>
</evidence>